<organism evidence="8 9">
    <name type="scientific">Kribbella sandramycini</name>
    <dbReference type="NCBI Taxonomy" id="60450"/>
    <lineage>
        <taxon>Bacteria</taxon>
        <taxon>Bacillati</taxon>
        <taxon>Actinomycetota</taxon>
        <taxon>Actinomycetes</taxon>
        <taxon>Propionibacteriales</taxon>
        <taxon>Kribbellaceae</taxon>
        <taxon>Kribbella</taxon>
    </lineage>
</organism>
<dbReference type="PANTHER" id="PTHR43133:SF8">
    <property type="entry name" value="RNA POLYMERASE SIGMA FACTOR HI_1459-RELATED"/>
    <property type="match status" value="1"/>
</dbReference>
<dbReference type="SUPFAM" id="SSF88946">
    <property type="entry name" value="Sigma2 domain of RNA polymerase sigma factors"/>
    <property type="match status" value="1"/>
</dbReference>
<proteinExistence type="inferred from homology"/>
<dbReference type="InterPro" id="IPR013324">
    <property type="entry name" value="RNA_pol_sigma_r3/r4-like"/>
</dbReference>
<keyword evidence="9" id="KW-1185">Reference proteome</keyword>
<dbReference type="RefSeq" id="WP_171674308.1">
    <property type="nucleotide sequence ID" value="NZ_JABJRC010000003.1"/>
</dbReference>
<evidence type="ECO:0000259" key="7">
    <source>
        <dbReference type="Pfam" id="PF08281"/>
    </source>
</evidence>
<dbReference type="GO" id="GO:0006352">
    <property type="term" value="P:DNA-templated transcription initiation"/>
    <property type="evidence" value="ECO:0007669"/>
    <property type="project" value="InterPro"/>
</dbReference>
<dbReference type="InterPro" id="IPR036388">
    <property type="entry name" value="WH-like_DNA-bd_sf"/>
</dbReference>
<comment type="caution">
    <text evidence="8">The sequence shown here is derived from an EMBL/GenBank/DDBJ whole genome shotgun (WGS) entry which is preliminary data.</text>
</comment>
<gene>
    <name evidence="8" type="ORF">HPO96_16435</name>
</gene>
<evidence type="ECO:0000256" key="5">
    <source>
        <dbReference type="ARBA" id="ARBA00023163"/>
    </source>
</evidence>
<dbReference type="Pfam" id="PF08281">
    <property type="entry name" value="Sigma70_r4_2"/>
    <property type="match status" value="1"/>
</dbReference>
<feature type="domain" description="RNA polymerase sigma-70 region 2" evidence="6">
    <location>
        <begin position="17"/>
        <end position="85"/>
    </location>
</feature>
<evidence type="ECO:0000256" key="2">
    <source>
        <dbReference type="ARBA" id="ARBA00023015"/>
    </source>
</evidence>
<dbReference type="InterPro" id="IPR013325">
    <property type="entry name" value="RNA_pol_sigma_r2"/>
</dbReference>
<keyword evidence="2" id="KW-0805">Transcription regulation</keyword>
<evidence type="ECO:0000256" key="1">
    <source>
        <dbReference type="ARBA" id="ARBA00010641"/>
    </source>
</evidence>
<dbReference type="AlphaFoldDB" id="A0A7Y4L030"/>
<dbReference type="InterPro" id="IPR007627">
    <property type="entry name" value="RNA_pol_sigma70_r2"/>
</dbReference>
<comment type="similarity">
    <text evidence="1">Belongs to the sigma-70 factor family. ECF subfamily.</text>
</comment>
<evidence type="ECO:0000313" key="8">
    <source>
        <dbReference type="EMBL" id="NOL41835.1"/>
    </source>
</evidence>
<dbReference type="SUPFAM" id="SSF88659">
    <property type="entry name" value="Sigma3 and sigma4 domains of RNA polymerase sigma factors"/>
    <property type="match status" value="1"/>
</dbReference>
<evidence type="ECO:0000259" key="6">
    <source>
        <dbReference type="Pfam" id="PF04542"/>
    </source>
</evidence>
<accession>A0A7Y4L030</accession>
<evidence type="ECO:0000313" key="9">
    <source>
        <dbReference type="Proteomes" id="UP000534306"/>
    </source>
</evidence>
<name>A0A7Y4L030_9ACTN</name>
<feature type="domain" description="RNA polymerase sigma factor 70 region 4 type 2" evidence="7">
    <location>
        <begin position="118"/>
        <end position="170"/>
    </location>
</feature>
<sequence>MSGVAEIGWDPDAFERFYREHVERVQRFVARRVEDPYLAADLTADVFLAAVDASAGYREQLGTPVGWLYGIARNVVAGERRRKARELRANQRVSGRRLLTADDVGRLEERIDAEASARQLIAAMGELPEGERAALELVAVDGLSPQEAAQVLGIRVTAFRVRLHRARGRLRSQSLQLVSTPEEAIS</sequence>
<dbReference type="InterPro" id="IPR039425">
    <property type="entry name" value="RNA_pol_sigma-70-like"/>
</dbReference>
<dbReference type="NCBIfam" id="TIGR02937">
    <property type="entry name" value="sigma70-ECF"/>
    <property type="match status" value="1"/>
</dbReference>
<dbReference type="InterPro" id="IPR013249">
    <property type="entry name" value="RNA_pol_sigma70_r4_t2"/>
</dbReference>
<evidence type="ECO:0000256" key="3">
    <source>
        <dbReference type="ARBA" id="ARBA00023082"/>
    </source>
</evidence>
<dbReference type="EMBL" id="JABJRC010000003">
    <property type="protein sequence ID" value="NOL41835.1"/>
    <property type="molecule type" value="Genomic_DNA"/>
</dbReference>
<protein>
    <submittedName>
        <fullName evidence="8">RNA polymerase sigma factor</fullName>
    </submittedName>
</protein>
<evidence type="ECO:0000256" key="4">
    <source>
        <dbReference type="ARBA" id="ARBA00023125"/>
    </source>
</evidence>
<keyword evidence="4" id="KW-0238">DNA-binding</keyword>
<dbReference type="InterPro" id="IPR014284">
    <property type="entry name" value="RNA_pol_sigma-70_dom"/>
</dbReference>
<keyword evidence="5" id="KW-0804">Transcription</keyword>
<dbReference type="Proteomes" id="UP000534306">
    <property type="component" value="Unassembled WGS sequence"/>
</dbReference>
<keyword evidence="3" id="KW-0731">Sigma factor</keyword>
<dbReference type="PANTHER" id="PTHR43133">
    <property type="entry name" value="RNA POLYMERASE ECF-TYPE SIGMA FACTO"/>
    <property type="match status" value="1"/>
</dbReference>
<dbReference type="Gene3D" id="1.10.10.10">
    <property type="entry name" value="Winged helix-like DNA-binding domain superfamily/Winged helix DNA-binding domain"/>
    <property type="match status" value="1"/>
</dbReference>
<dbReference type="Gene3D" id="1.10.1740.10">
    <property type="match status" value="1"/>
</dbReference>
<dbReference type="CDD" id="cd06171">
    <property type="entry name" value="Sigma70_r4"/>
    <property type="match status" value="1"/>
</dbReference>
<dbReference type="Pfam" id="PF04542">
    <property type="entry name" value="Sigma70_r2"/>
    <property type="match status" value="1"/>
</dbReference>
<dbReference type="GO" id="GO:0016987">
    <property type="term" value="F:sigma factor activity"/>
    <property type="evidence" value="ECO:0007669"/>
    <property type="project" value="UniProtKB-KW"/>
</dbReference>
<dbReference type="GO" id="GO:0003677">
    <property type="term" value="F:DNA binding"/>
    <property type="evidence" value="ECO:0007669"/>
    <property type="project" value="UniProtKB-KW"/>
</dbReference>
<reference evidence="8 9" key="1">
    <citation type="submission" date="2020-05" db="EMBL/GenBank/DDBJ databases">
        <title>Genome sequence of Kribbella sandramycini ATCC 39419.</title>
        <authorList>
            <person name="Maclea K.S."/>
            <person name="Fair J.L."/>
        </authorList>
    </citation>
    <scope>NUCLEOTIDE SEQUENCE [LARGE SCALE GENOMIC DNA]</scope>
    <source>
        <strain evidence="8 9">ATCC 39419</strain>
    </source>
</reference>